<dbReference type="Pfam" id="PF04613">
    <property type="entry name" value="LpxD"/>
    <property type="match status" value="1"/>
</dbReference>
<keyword evidence="2 7" id="KW-0441">Lipid A biosynthesis</keyword>
<dbReference type="NCBIfam" id="NF002060">
    <property type="entry name" value="PRK00892.1"/>
    <property type="match status" value="1"/>
</dbReference>
<evidence type="ECO:0000259" key="9">
    <source>
        <dbReference type="Pfam" id="PF04613"/>
    </source>
</evidence>
<keyword evidence="5 7" id="KW-0443">Lipid metabolism</keyword>
<dbReference type="UniPathway" id="UPA00973"/>
<evidence type="ECO:0000256" key="1">
    <source>
        <dbReference type="ARBA" id="ARBA00022516"/>
    </source>
</evidence>
<evidence type="ECO:0000313" key="11">
    <source>
        <dbReference type="Proteomes" id="UP000321085"/>
    </source>
</evidence>
<dbReference type="InterPro" id="IPR007691">
    <property type="entry name" value="LpxD"/>
</dbReference>
<comment type="pathway">
    <text evidence="7">Bacterial outer membrane biogenesis; LPS lipid A biosynthesis.</text>
</comment>
<evidence type="ECO:0000256" key="8">
    <source>
        <dbReference type="SAM" id="MobiDB-lite"/>
    </source>
</evidence>
<dbReference type="OrthoDB" id="9784739at2"/>
<dbReference type="HAMAP" id="MF_00523">
    <property type="entry name" value="LpxD"/>
    <property type="match status" value="1"/>
</dbReference>
<accession>A0A512BNN6</accession>
<evidence type="ECO:0000256" key="7">
    <source>
        <dbReference type="HAMAP-Rule" id="MF_00523"/>
    </source>
</evidence>
<dbReference type="RefSeq" id="WP_114185791.1">
    <property type="nucleotide sequence ID" value="NZ_BJYU01000012.1"/>
</dbReference>
<organism evidence="10 11">
    <name type="scientific">Microvirga aerophila</name>
    <dbReference type="NCBI Taxonomy" id="670291"/>
    <lineage>
        <taxon>Bacteria</taxon>
        <taxon>Pseudomonadati</taxon>
        <taxon>Pseudomonadota</taxon>
        <taxon>Alphaproteobacteria</taxon>
        <taxon>Hyphomicrobiales</taxon>
        <taxon>Methylobacteriaceae</taxon>
        <taxon>Microvirga</taxon>
    </lineage>
</organism>
<dbReference type="Gene3D" id="3.40.1390.10">
    <property type="entry name" value="MurE/MurF, N-terminal domain"/>
    <property type="match status" value="1"/>
</dbReference>
<dbReference type="EMBL" id="BJYU01000012">
    <property type="protein sequence ID" value="GEO13566.1"/>
    <property type="molecule type" value="Genomic_DNA"/>
</dbReference>
<dbReference type="Pfam" id="PF00132">
    <property type="entry name" value="Hexapep"/>
    <property type="match status" value="2"/>
</dbReference>
<dbReference type="PROSITE" id="PS00101">
    <property type="entry name" value="HEXAPEP_TRANSFERASES"/>
    <property type="match status" value="2"/>
</dbReference>
<evidence type="ECO:0000256" key="2">
    <source>
        <dbReference type="ARBA" id="ARBA00022556"/>
    </source>
</evidence>
<dbReference type="PANTHER" id="PTHR43378:SF2">
    <property type="entry name" value="UDP-3-O-ACYLGLUCOSAMINE N-ACYLTRANSFERASE 1, MITOCHONDRIAL-RELATED"/>
    <property type="match status" value="1"/>
</dbReference>
<dbReference type="InterPro" id="IPR020573">
    <property type="entry name" value="UDP_GlcNAc_AcTrfase_non-rep"/>
</dbReference>
<keyword evidence="6 7" id="KW-0012">Acyltransferase</keyword>
<dbReference type="InterPro" id="IPR018357">
    <property type="entry name" value="Hexapep_transf_CS"/>
</dbReference>
<evidence type="ECO:0000256" key="4">
    <source>
        <dbReference type="ARBA" id="ARBA00022737"/>
    </source>
</evidence>
<evidence type="ECO:0000256" key="3">
    <source>
        <dbReference type="ARBA" id="ARBA00022679"/>
    </source>
</evidence>
<comment type="similarity">
    <text evidence="7">Belongs to the transferase hexapeptide repeat family. LpxD subfamily.</text>
</comment>
<sequence length="366" mass="38160">MTESTFFPQSQTLRLRQVAEMANATLPDGADGEFLLHGVAPLENAGPTDLAYMDNAAYVAALGSTRAAACLVTPRYAARVPAHTIALVTPLAYRVFAQVLALLFPSAMRPESSFAATGISPGSFVHPSARLERGVRVDPGAVIGPEAEIGAGTLIGAHSVIGQRVKIGRDCSIAPQVSVSHAFIGNRVILHPGVRIGQDGFGFAMGPQGHLKVPQVGRVIIQDDVEIGANTTVDRGASRDTVIGEGTKIDNLVQIAHNVVIGRHCVIVAQVGIAGSTTIEDFVAIGGQVAVKGHVRIGMGAQIAATSGVNGDVPAGARWGGIPARPMREWFREITALKKLASQGDSSDSAKDDGASSYKDAKYHPE</sequence>
<gene>
    <name evidence="7 10" type="primary">lpxD</name>
    <name evidence="10" type="ORF">MAE02_12620</name>
</gene>
<comment type="subunit">
    <text evidence="7">Homotrimer.</text>
</comment>
<comment type="catalytic activity">
    <reaction evidence="7">
        <text>a UDP-3-O-[(3R)-3-hydroxyacyl]-alpha-D-glucosamine + a (3R)-hydroxyacyl-[ACP] = a UDP-2-N,3-O-bis[(3R)-3-hydroxyacyl]-alpha-D-glucosamine + holo-[ACP] + H(+)</text>
        <dbReference type="Rhea" id="RHEA:53836"/>
        <dbReference type="Rhea" id="RHEA-COMP:9685"/>
        <dbReference type="Rhea" id="RHEA-COMP:9945"/>
        <dbReference type="ChEBI" id="CHEBI:15378"/>
        <dbReference type="ChEBI" id="CHEBI:64479"/>
        <dbReference type="ChEBI" id="CHEBI:78827"/>
        <dbReference type="ChEBI" id="CHEBI:137740"/>
        <dbReference type="ChEBI" id="CHEBI:137748"/>
        <dbReference type="EC" id="2.3.1.191"/>
    </reaction>
</comment>
<evidence type="ECO:0000313" key="10">
    <source>
        <dbReference type="EMBL" id="GEO13566.1"/>
    </source>
</evidence>
<keyword evidence="1 7" id="KW-0444">Lipid biosynthesis</keyword>
<evidence type="ECO:0000256" key="5">
    <source>
        <dbReference type="ARBA" id="ARBA00023098"/>
    </source>
</evidence>
<dbReference type="Gene3D" id="2.160.10.10">
    <property type="entry name" value="Hexapeptide repeat proteins"/>
    <property type="match status" value="1"/>
</dbReference>
<feature type="region of interest" description="Disordered" evidence="8">
    <location>
        <begin position="340"/>
        <end position="366"/>
    </location>
</feature>
<dbReference type="InterPro" id="IPR011004">
    <property type="entry name" value="Trimer_LpxA-like_sf"/>
</dbReference>
<protein>
    <recommendedName>
        <fullName evidence="7">UDP-3-O-acylglucosamine N-acyltransferase</fullName>
        <ecNumber evidence="7">2.3.1.191</ecNumber>
    </recommendedName>
</protein>
<dbReference type="CDD" id="cd03352">
    <property type="entry name" value="LbH_LpxD"/>
    <property type="match status" value="1"/>
</dbReference>
<name>A0A512BNN6_9HYPH</name>
<dbReference type="GO" id="GO:0016410">
    <property type="term" value="F:N-acyltransferase activity"/>
    <property type="evidence" value="ECO:0007669"/>
    <property type="project" value="InterPro"/>
</dbReference>
<dbReference type="SUPFAM" id="SSF51161">
    <property type="entry name" value="Trimeric LpxA-like enzymes"/>
    <property type="match status" value="1"/>
</dbReference>
<keyword evidence="3 7" id="KW-0808">Transferase</keyword>
<comment type="caution">
    <text evidence="10">The sequence shown here is derived from an EMBL/GenBank/DDBJ whole genome shotgun (WGS) entry which is preliminary data.</text>
</comment>
<dbReference type="GO" id="GO:0016020">
    <property type="term" value="C:membrane"/>
    <property type="evidence" value="ECO:0007669"/>
    <property type="project" value="GOC"/>
</dbReference>
<dbReference type="PANTHER" id="PTHR43378">
    <property type="entry name" value="UDP-3-O-ACYLGLUCOSAMINE N-ACYLTRANSFERASE"/>
    <property type="match status" value="1"/>
</dbReference>
<feature type="domain" description="UDP-3-O-[3-hydroxymyristoyl] glucosamine N-acyltransferase non-repeat region" evidence="9">
    <location>
        <begin position="35"/>
        <end position="102"/>
    </location>
</feature>
<dbReference type="EC" id="2.3.1.191" evidence="7"/>
<dbReference type="AlphaFoldDB" id="A0A512BNN6"/>
<keyword evidence="11" id="KW-1185">Reference proteome</keyword>
<feature type="compositionally biased region" description="Basic and acidic residues" evidence="8">
    <location>
        <begin position="348"/>
        <end position="366"/>
    </location>
</feature>
<proteinExistence type="inferred from homology"/>
<feature type="active site" description="Proton acceptor" evidence="7">
    <location>
        <position position="257"/>
    </location>
</feature>
<dbReference type="InterPro" id="IPR001451">
    <property type="entry name" value="Hexapep"/>
</dbReference>
<dbReference type="GO" id="GO:0103118">
    <property type="term" value="F:UDP-3-O-[(3R)-3-hydroxyacyl]-glucosamine N-acyltransferase activity"/>
    <property type="evidence" value="ECO:0007669"/>
    <property type="project" value="UniProtKB-EC"/>
</dbReference>
<reference evidence="10 11" key="1">
    <citation type="submission" date="2019-07" db="EMBL/GenBank/DDBJ databases">
        <title>Whole genome shotgun sequence of Microvirga aerophila NBRC 106136.</title>
        <authorList>
            <person name="Hosoyama A."/>
            <person name="Uohara A."/>
            <person name="Ohji S."/>
            <person name="Ichikawa N."/>
        </authorList>
    </citation>
    <scope>NUCLEOTIDE SEQUENCE [LARGE SCALE GENOMIC DNA]</scope>
    <source>
        <strain evidence="10 11">NBRC 106136</strain>
    </source>
</reference>
<dbReference type="GO" id="GO:0009245">
    <property type="term" value="P:lipid A biosynthetic process"/>
    <property type="evidence" value="ECO:0007669"/>
    <property type="project" value="UniProtKB-UniRule"/>
</dbReference>
<dbReference type="NCBIfam" id="TIGR01853">
    <property type="entry name" value="lipid_A_lpxD"/>
    <property type="match status" value="1"/>
</dbReference>
<evidence type="ECO:0000256" key="6">
    <source>
        <dbReference type="ARBA" id="ARBA00023315"/>
    </source>
</evidence>
<comment type="function">
    <text evidence="7">Catalyzes the N-acylation of UDP-3-O-acylglucosamine using 3-hydroxyacyl-ACP as the acyl donor. Is involved in the biosynthesis of lipid A, a phosphorylated glycolipid that anchors the lipopolysaccharide to the outer membrane of the cell.</text>
</comment>
<dbReference type="Proteomes" id="UP000321085">
    <property type="component" value="Unassembled WGS sequence"/>
</dbReference>
<keyword evidence="4 7" id="KW-0677">Repeat</keyword>